<dbReference type="RefSeq" id="WP_131927297.1">
    <property type="nucleotide sequence ID" value="NZ_SLXB01000027.1"/>
</dbReference>
<comment type="caution">
    <text evidence="1">The sequence shown here is derived from an EMBL/GenBank/DDBJ whole genome shotgun (WGS) entry which is preliminary data.</text>
</comment>
<dbReference type="Proteomes" id="UP000295600">
    <property type="component" value="Unassembled WGS sequence"/>
</dbReference>
<reference evidence="1 2" key="1">
    <citation type="submission" date="2019-03" db="EMBL/GenBank/DDBJ databases">
        <title>Genomic Encyclopedia of Type Strains, Phase IV (KMG-IV): sequencing the most valuable type-strain genomes for metagenomic binning, comparative biology and taxonomic classification.</title>
        <authorList>
            <person name="Goeker M."/>
        </authorList>
    </citation>
    <scope>NUCLEOTIDE SEQUENCE [LARGE SCALE GENOMIC DNA]</scope>
    <source>
        <strain evidence="1 2">DSM 23917</strain>
    </source>
</reference>
<gene>
    <name evidence="1" type="ORF">EV202_12756</name>
</gene>
<evidence type="ECO:0000313" key="1">
    <source>
        <dbReference type="EMBL" id="TCO88173.1"/>
    </source>
</evidence>
<sequence>MNVDGGFELIGLLDGTTVNGILRVEGTPLVQRYNKGTNVFIPDFEAMAENVRPTVVLILVDTASGAVLVPQSIEFRYNGMQLTFGANGLSTNSGLAGFFKKIDAYSANIGGQTYNLPALRVMKNLVPISGYDNDRITVSGTIEIGGASIAFQELSKEVVIQESTGNQYDVLISNNKGSRLVTAGESLTENVRVFKDGVEMTDYSGLTFEWYKMLGSGDEAWGTGRTKNVSTADVNNVLKLRCDVKRSGTLLASGYDEVTDFSDPYLMRVKISGILGNTVRRGETAVLTPVAIKRSTGEEMPSLITNWNFSIKDNAGAPFILTGKSAANFTANKASVTYEDMVRAKMGLSGVITGVY</sequence>
<dbReference type="EMBL" id="SLXB01000027">
    <property type="protein sequence ID" value="TCO88173.1"/>
    <property type="molecule type" value="Genomic_DNA"/>
</dbReference>
<proteinExistence type="predicted"/>
<dbReference type="AlphaFoldDB" id="A0A4R2LF63"/>
<evidence type="ECO:0000313" key="2">
    <source>
        <dbReference type="Proteomes" id="UP000295600"/>
    </source>
</evidence>
<accession>A0A4R2LF63</accession>
<name>A0A4R2LF63_9BACE</name>
<protein>
    <submittedName>
        <fullName evidence="1">Uncharacterized protein</fullName>
    </submittedName>
</protein>
<organism evidence="1 2">
    <name type="scientific">Prevotella heparinolytica</name>
    <dbReference type="NCBI Taxonomy" id="28113"/>
    <lineage>
        <taxon>Bacteria</taxon>
        <taxon>Pseudomonadati</taxon>
        <taxon>Bacteroidota</taxon>
        <taxon>Bacteroidia</taxon>
        <taxon>Bacteroidales</taxon>
        <taxon>Bacteroidaceae</taxon>
        <taxon>Bacteroides</taxon>
    </lineage>
</organism>